<dbReference type="CDD" id="cd07920">
    <property type="entry name" value="Pumilio"/>
    <property type="match status" value="1"/>
</dbReference>
<protein>
    <recommendedName>
        <fullName evidence="4">PUM-HD domain-containing protein</fullName>
    </recommendedName>
</protein>
<feature type="compositionally biased region" description="Polar residues" evidence="3">
    <location>
        <begin position="177"/>
        <end position="190"/>
    </location>
</feature>
<feature type="repeat" description="Pumilio" evidence="2">
    <location>
        <begin position="477"/>
        <end position="512"/>
    </location>
</feature>
<dbReference type="InterPro" id="IPR033712">
    <property type="entry name" value="Pumilio_RNA-bd"/>
</dbReference>
<feature type="domain" description="PUM-HD" evidence="4">
    <location>
        <begin position="244"/>
        <end position="581"/>
    </location>
</feature>
<feature type="repeat" description="Pumilio" evidence="2">
    <location>
        <begin position="441"/>
        <end position="476"/>
    </location>
</feature>
<dbReference type="SUPFAM" id="SSF48371">
    <property type="entry name" value="ARM repeat"/>
    <property type="match status" value="1"/>
</dbReference>
<accession>A0A5D3B5K3</accession>
<evidence type="ECO:0000256" key="3">
    <source>
        <dbReference type="SAM" id="MobiDB-lite"/>
    </source>
</evidence>
<dbReference type="InterPro" id="IPR016024">
    <property type="entry name" value="ARM-type_fold"/>
</dbReference>
<feature type="repeat" description="Pumilio" evidence="2">
    <location>
        <begin position="300"/>
        <end position="335"/>
    </location>
</feature>
<name>A0A5D3B5K3_9TREE</name>
<dbReference type="GO" id="GO:0003730">
    <property type="term" value="F:mRNA 3'-UTR binding"/>
    <property type="evidence" value="ECO:0007669"/>
    <property type="project" value="TreeGrafter"/>
</dbReference>
<dbReference type="PANTHER" id="PTHR12537:SF12">
    <property type="entry name" value="MATERNAL PROTEIN PUMILIO"/>
    <property type="match status" value="1"/>
</dbReference>
<dbReference type="GO" id="GO:0000288">
    <property type="term" value="P:nuclear-transcribed mRNA catabolic process, deadenylation-dependent decay"/>
    <property type="evidence" value="ECO:0007669"/>
    <property type="project" value="TreeGrafter"/>
</dbReference>
<keyword evidence="1" id="KW-0677">Repeat</keyword>
<comment type="caution">
    <text evidence="5">The sequence shown here is derived from an EMBL/GenBank/DDBJ whole genome shotgun (WGS) entry which is preliminary data.</text>
</comment>
<evidence type="ECO:0000313" key="6">
    <source>
        <dbReference type="Proteomes" id="UP000322245"/>
    </source>
</evidence>
<dbReference type="Pfam" id="PF00806">
    <property type="entry name" value="PUF"/>
    <property type="match status" value="7"/>
</dbReference>
<feature type="region of interest" description="Disordered" evidence="3">
    <location>
        <begin position="613"/>
        <end position="649"/>
    </location>
</feature>
<feature type="repeat" description="Pumilio" evidence="2">
    <location>
        <begin position="405"/>
        <end position="440"/>
    </location>
</feature>
<feature type="repeat" description="Pumilio" evidence="2">
    <location>
        <begin position="264"/>
        <end position="299"/>
    </location>
</feature>
<feature type="compositionally biased region" description="Polar residues" evidence="3">
    <location>
        <begin position="624"/>
        <end position="636"/>
    </location>
</feature>
<dbReference type="InterPro" id="IPR011989">
    <property type="entry name" value="ARM-like"/>
</dbReference>
<sequence length="649" mass="71273">MAAPGHDYDDQDVLARMNALNIADTHYPNIHHAQSPVNNNYPTQAGYPYYTANGAVDPSAYAGQMPPGNFGYGAPPVELMSPTLQPMSFDTFSGPGGEVYANQQDRNQGQGQQGGGNGQRYRPQLNQQQNNPYFGYPDQRSFWMPPQGMYVPGGGGERKKDSFQPNHRNAQGPHRGPQNSTNPSLGQYPGQNALQSALFSHATGPGQYGLPSQYGGLAAYPPAQGYASGYVARSSRRYDDTGVVRSALLEDFRLNKLKKWELNDIFGHIVEFSGDQHGSRFIQQKLETASPDDRQKLFDEIYPNAYQLMTDVFGNYVTQKMFEHGDQLQKAALAKKMEGHVLQLSMQMYGCRVVQKALEHVLSEQRAKLVAELEPHILECVKSSNANHVVQRLINLGPPQSVPDSFIGHVEELAKHPYGCRVLQKTFENLDEDMKRTLLDEMHQCVLTLTEDQFGNYVVQSVITMGRPEDRNKVIEQLKGRIIQLACHKFASNVVEKAITHADPADKRALIDELVGLQPDGTNQVHRLLRDSYANFPLQTGLFAADPVQRADLLEIILPLLPPLRHTPVGKRLENRIAQMEADAAGGASTNTSVPGSAEASIAMRKSLSASTATDSLGGVAMSRSATGSTVPTSPEHSVVTIRSPGKDL</sequence>
<keyword evidence="6" id="KW-1185">Reference proteome</keyword>
<organism evidence="5 6">
    <name type="scientific">Cryptococcus floricola</name>
    <dbReference type="NCBI Taxonomy" id="2591691"/>
    <lineage>
        <taxon>Eukaryota</taxon>
        <taxon>Fungi</taxon>
        <taxon>Dikarya</taxon>
        <taxon>Basidiomycota</taxon>
        <taxon>Agaricomycotina</taxon>
        <taxon>Tremellomycetes</taxon>
        <taxon>Tremellales</taxon>
        <taxon>Cryptococcaceae</taxon>
        <taxon>Cryptococcus</taxon>
    </lineage>
</organism>
<dbReference type="InterPro" id="IPR033133">
    <property type="entry name" value="PUM-HD"/>
</dbReference>
<dbReference type="PROSITE" id="PS50302">
    <property type="entry name" value="PUM"/>
    <property type="match status" value="6"/>
</dbReference>
<dbReference type="SMART" id="SM00025">
    <property type="entry name" value="Pumilio"/>
    <property type="match status" value="8"/>
</dbReference>
<dbReference type="InterPro" id="IPR001313">
    <property type="entry name" value="Pumilio_RNA-bd_rpt"/>
</dbReference>
<evidence type="ECO:0000256" key="1">
    <source>
        <dbReference type="ARBA" id="ARBA00022737"/>
    </source>
</evidence>
<reference evidence="5 6" key="1">
    <citation type="submission" date="2017-05" db="EMBL/GenBank/DDBJ databases">
        <title>The Genome Sequence of Tsuchiyaea wingfieldii DSM 27421.</title>
        <authorList>
            <person name="Cuomo C."/>
            <person name="Passer A."/>
            <person name="Billmyre B."/>
            <person name="Heitman J."/>
        </authorList>
    </citation>
    <scope>NUCLEOTIDE SEQUENCE [LARGE SCALE GENOMIC DNA]</scope>
    <source>
        <strain evidence="5 6">DSM 27421</strain>
    </source>
</reference>
<feature type="region of interest" description="Disordered" evidence="3">
    <location>
        <begin position="88"/>
        <end position="190"/>
    </location>
</feature>
<dbReference type="PROSITE" id="PS50303">
    <property type="entry name" value="PUM_HD"/>
    <property type="match status" value="1"/>
</dbReference>
<evidence type="ECO:0000256" key="2">
    <source>
        <dbReference type="PROSITE-ProRule" id="PRU00317"/>
    </source>
</evidence>
<gene>
    <name evidence="5" type="ORF">B9479_001220</name>
</gene>
<feature type="repeat" description="Pumilio" evidence="2">
    <location>
        <begin position="336"/>
        <end position="371"/>
    </location>
</feature>
<dbReference type="EMBL" id="NIDF01000007">
    <property type="protein sequence ID" value="TYJ58124.1"/>
    <property type="molecule type" value="Genomic_DNA"/>
</dbReference>
<evidence type="ECO:0000313" key="5">
    <source>
        <dbReference type="EMBL" id="TYJ58124.1"/>
    </source>
</evidence>
<dbReference type="PANTHER" id="PTHR12537">
    <property type="entry name" value="RNA BINDING PROTEIN PUMILIO-RELATED"/>
    <property type="match status" value="1"/>
</dbReference>
<evidence type="ECO:0000259" key="4">
    <source>
        <dbReference type="PROSITE" id="PS50303"/>
    </source>
</evidence>
<dbReference type="Proteomes" id="UP000322245">
    <property type="component" value="Unassembled WGS sequence"/>
</dbReference>
<dbReference type="Gene3D" id="1.25.10.10">
    <property type="entry name" value="Leucine-rich Repeat Variant"/>
    <property type="match status" value="1"/>
</dbReference>
<dbReference type="AlphaFoldDB" id="A0A5D3B5K3"/>
<proteinExistence type="predicted"/>
<dbReference type="GO" id="GO:0005737">
    <property type="term" value="C:cytoplasm"/>
    <property type="evidence" value="ECO:0007669"/>
    <property type="project" value="TreeGrafter"/>
</dbReference>